<dbReference type="InterPro" id="IPR052934">
    <property type="entry name" value="Methyl-DNA_Rec/Restrict_Enz"/>
</dbReference>
<dbReference type="SUPFAM" id="SSF52540">
    <property type="entry name" value="P-loop containing nucleoside triphosphate hydrolases"/>
    <property type="match status" value="1"/>
</dbReference>
<dbReference type="Gene3D" id="3.40.50.300">
    <property type="entry name" value="P-loop containing nucleotide triphosphate hydrolases"/>
    <property type="match status" value="1"/>
</dbReference>
<reference evidence="3 4" key="1">
    <citation type="submission" date="2019-03" db="EMBL/GenBank/DDBJ databases">
        <title>Empedobacter tilapiae sp. nov., isolated from an intestine of Nile tilapia Oreochromis niloticus.</title>
        <authorList>
            <person name="Kim Y.-O."/>
            <person name="Yoon J.-H."/>
        </authorList>
    </citation>
    <scope>NUCLEOTIDE SEQUENCE [LARGE SCALE GENOMIC DNA]</scope>
    <source>
        <strain evidence="3 4">MRS2</strain>
    </source>
</reference>
<feature type="domain" description="Type IV methyl-directed restriction enzyme EcoKMcrB subunit DNA-binding" evidence="1">
    <location>
        <begin position="104"/>
        <end position="244"/>
    </location>
</feature>
<feature type="domain" description="ScoMcrA-like N-terminal head" evidence="2">
    <location>
        <begin position="27"/>
        <end position="82"/>
    </location>
</feature>
<dbReference type="InterPro" id="IPR058807">
    <property type="entry name" value="ScoMcrA_N"/>
</dbReference>
<dbReference type="PANTHER" id="PTHR37291">
    <property type="entry name" value="5-METHYLCYTOSINE-SPECIFIC RESTRICTION ENZYME B"/>
    <property type="match status" value="1"/>
</dbReference>
<sequence length="631" mass="72071">MEYSFSSEELVNAIEYLDQHPEEFKGRESSTYDLVYEGKKYPPILVLSKANELKGGKELLLKDFKNSTEKAFKYLIENGFHVIPKVEQMVNIQEFIEVANSQVIGQGTNSEATNFIRKSKGAYKKLAVEISYGVGRSTAIPWIAFLGNQQKVKEGIYPVFLYYKEHNILVLAYGVSETNEPTLKWDKLDSKTSIKDYFKEELDIKLKSYGNSYVFKVYDATNLPSQDTLKRDLDLLIEEYLELMNRDSKQHSSIEKSMIKNKDFDINAFSNSLTKSNLQFNNKLVQRFVASLLTKPFVILTGLAGSGKTKLAQSFIQWMCEREEQYKLVAVGADWINREPLLGYPNGLKEDEYVMPDNGVLQLMINASKSENQDKPYFLVLDEMNLSHVERYFADFLSIMESEDSIKLYTGSKRTSTNDLEIPQTISWPKNLFIIGTVNIDETTYMFSPKVLDRANVIEFRLDEDDLKVFLAEPKKVDLSQLISEGAAMASSFITLSKQNDTASNEVLNETLVEFFKELKTIGAEFGYRTAFEIHLLFAQFSKLDSSLSEEDKIDFAVMQKLLPKLHGSRSKIIKSLEALMRLCLKDAAEFNLSKLDALQEDQIKYNVSFDKLKRMYANALSNGFTSYAEA</sequence>
<protein>
    <submittedName>
        <fullName evidence="3">DUF3578 domain-containing protein</fullName>
    </submittedName>
</protein>
<dbReference type="RefSeq" id="WP_135835965.1">
    <property type="nucleotide sequence ID" value="NZ_SRPE01000007.1"/>
</dbReference>
<comment type="caution">
    <text evidence="3">The sequence shown here is derived from an EMBL/GenBank/DDBJ whole genome shotgun (WGS) entry which is preliminary data.</text>
</comment>
<dbReference type="Proteomes" id="UP000297998">
    <property type="component" value="Unassembled WGS sequence"/>
</dbReference>
<keyword evidence="4" id="KW-1185">Reference proteome</keyword>
<dbReference type="InterPro" id="IPR021961">
    <property type="entry name" value="McrB_DNA-bd"/>
</dbReference>
<gene>
    <name evidence="3" type="ORF">E4J94_11595</name>
</gene>
<dbReference type="PANTHER" id="PTHR37291:SF1">
    <property type="entry name" value="TYPE IV METHYL-DIRECTED RESTRICTION ENZYME ECOKMCRB SUBUNIT"/>
    <property type="match status" value="1"/>
</dbReference>
<evidence type="ECO:0000259" key="2">
    <source>
        <dbReference type="Pfam" id="PF26345"/>
    </source>
</evidence>
<evidence type="ECO:0000313" key="4">
    <source>
        <dbReference type="Proteomes" id="UP000297998"/>
    </source>
</evidence>
<evidence type="ECO:0000259" key="1">
    <source>
        <dbReference type="Pfam" id="PF12102"/>
    </source>
</evidence>
<dbReference type="EMBL" id="SRPE01000007">
    <property type="protein sequence ID" value="TGN26463.1"/>
    <property type="molecule type" value="Genomic_DNA"/>
</dbReference>
<name>A0A4Z1B0A8_9FLAO</name>
<dbReference type="OrthoDB" id="9781481at2"/>
<dbReference type="InterPro" id="IPR027417">
    <property type="entry name" value="P-loop_NTPase"/>
</dbReference>
<evidence type="ECO:0000313" key="3">
    <source>
        <dbReference type="EMBL" id="TGN26463.1"/>
    </source>
</evidence>
<dbReference type="Pfam" id="PF26345">
    <property type="entry name" value="ScoMcrA_N"/>
    <property type="match status" value="1"/>
</dbReference>
<accession>A0A4Z1B0A8</accession>
<dbReference type="Gene3D" id="3.30.920.90">
    <property type="match status" value="1"/>
</dbReference>
<dbReference type="Pfam" id="PF12102">
    <property type="entry name" value="MrcB_N"/>
    <property type="match status" value="1"/>
</dbReference>
<organism evidence="3 4">
    <name type="scientific">Empedobacter tilapiae</name>
    <dbReference type="NCBI Taxonomy" id="2491114"/>
    <lineage>
        <taxon>Bacteria</taxon>
        <taxon>Pseudomonadati</taxon>
        <taxon>Bacteroidota</taxon>
        <taxon>Flavobacteriia</taxon>
        <taxon>Flavobacteriales</taxon>
        <taxon>Weeksellaceae</taxon>
        <taxon>Empedobacter</taxon>
    </lineage>
</organism>
<proteinExistence type="predicted"/>
<dbReference type="AlphaFoldDB" id="A0A4Z1B0A8"/>